<dbReference type="Proteomes" id="UP000288216">
    <property type="component" value="Unassembled WGS sequence"/>
</dbReference>
<dbReference type="PROSITE" id="PS50026">
    <property type="entry name" value="EGF_3"/>
    <property type="match status" value="1"/>
</dbReference>
<evidence type="ECO:0000256" key="1">
    <source>
        <dbReference type="PROSITE-ProRule" id="PRU00076"/>
    </source>
</evidence>
<dbReference type="EMBL" id="BFAA01008526">
    <property type="protein sequence ID" value="GCB68440.1"/>
    <property type="molecule type" value="Genomic_DNA"/>
</dbReference>
<organism evidence="3 4">
    <name type="scientific">Scyliorhinus torazame</name>
    <name type="common">Cloudy catshark</name>
    <name type="synonym">Catulus torazame</name>
    <dbReference type="NCBI Taxonomy" id="75743"/>
    <lineage>
        <taxon>Eukaryota</taxon>
        <taxon>Metazoa</taxon>
        <taxon>Chordata</taxon>
        <taxon>Craniata</taxon>
        <taxon>Vertebrata</taxon>
        <taxon>Chondrichthyes</taxon>
        <taxon>Elasmobranchii</taxon>
        <taxon>Galeomorphii</taxon>
        <taxon>Galeoidea</taxon>
        <taxon>Carcharhiniformes</taxon>
        <taxon>Scyliorhinidae</taxon>
        <taxon>Scyliorhinus</taxon>
    </lineage>
</organism>
<keyword evidence="1" id="KW-0245">EGF-like domain</keyword>
<gene>
    <name evidence="3" type="ORF">scyTo_0015221</name>
</gene>
<comment type="caution">
    <text evidence="1">Lacks conserved residue(s) required for the propagation of feature annotation.</text>
</comment>
<feature type="disulfide bond" evidence="1">
    <location>
        <begin position="134"/>
        <end position="143"/>
    </location>
</feature>
<dbReference type="SUPFAM" id="SSF57196">
    <property type="entry name" value="EGF/Laminin"/>
    <property type="match status" value="1"/>
</dbReference>
<dbReference type="InterPro" id="IPR000742">
    <property type="entry name" value="EGF"/>
</dbReference>
<evidence type="ECO:0000313" key="4">
    <source>
        <dbReference type="Proteomes" id="UP000288216"/>
    </source>
</evidence>
<protein>
    <recommendedName>
        <fullName evidence="2">EGF-like domain-containing protein</fullName>
    </recommendedName>
</protein>
<feature type="non-terminal residue" evidence="3">
    <location>
        <position position="1"/>
    </location>
</feature>
<accession>A0A401P5T8</accession>
<keyword evidence="4" id="KW-1185">Reference proteome</keyword>
<evidence type="ECO:0000313" key="3">
    <source>
        <dbReference type="EMBL" id="GCB68440.1"/>
    </source>
</evidence>
<dbReference type="Gene3D" id="2.10.25.10">
    <property type="entry name" value="Laminin"/>
    <property type="match status" value="1"/>
</dbReference>
<dbReference type="AlphaFoldDB" id="A0A401P5T8"/>
<feature type="domain" description="EGF-like" evidence="2">
    <location>
        <begin position="107"/>
        <end position="144"/>
    </location>
</feature>
<evidence type="ECO:0000259" key="2">
    <source>
        <dbReference type="PROSITE" id="PS50026"/>
    </source>
</evidence>
<comment type="caution">
    <text evidence="3">The sequence shown here is derived from an EMBL/GenBank/DDBJ whole genome shotgun (WGS) entry which is preliminary data.</text>
</comment>
<reference evidence="3 4" key="1">
    <citation type="journal article" date="2018" name="Nat. Ecol. Evol.">
        <title>Shark genomes provide insights into elasmobranch evolution and the origin of vertebrates.</title>
        <authorList>
            <person name="Hara Y"/>
            <person name="Yamaguchi K"/>
            <person name="Onimaru K"/>
            <person name="Kadota M"/>
            <person name="Koyanagi M"/>
            <person name="Keeley SD"/>
            <person name="Tatsumi K"/>
            <person name="Tanaka K"/>
            <person name="Motone F"/>
            <person name="Kageyama Y"/>
            <person name="Nozu R"/>
            <person name="Adachi N"/>
            <person name="Nishimura O"/>
            <person name="Nakagawa R"/>
            <person name="Tanegashima C"/>
            <person name="Kiyatake I"/>
            <person name="Matsumoto R"/>
            <person name="Murakumo K"/>
            <person name="Nishida K"/>
            <person name="Terakita A"/>
            <person name="Kuratani S"/>
            <person name="Sato K"/>
            <person name="Hyodo S Kuraku.S."/>
        </authorList>
    </citation>
    <scope>NUCLEOTIDE SEQUENCE [LARGE SCALE GENOMIC DNA]</scope>
</reference>
<sequence>GVNCEQNYNDCFIYACPVGSECVDGLNSVMCLPGEPTISTKNSVMATAAGTFHLAPTMVPAVPWSGVSQEGEESQSNSSDLEDVWPSIIPSSVHGPAISLTTVSIAMVVSCADDPCPNGTTCEDLDIGKVKCHCSSLHGGESCKAGTIIQDSLMYYRYLL</sequence>
<proteinExistence type="predicted"/>
<name>A0A401P5T8_SCYTO</name>
<dbReference type="PROSITE" id="PS00022">
    <property type="entry name" value="EGF_1"/>
    <property type="match status" value="1"/>
</dbReference>
<keyword evidence="1" id="KW-1015">Disulfide bond</keyword>